<comment type="similarity">
    <text evidence="1">Belongs to the non-flavoprotein flavin reductase family.</text>
</comment>
<dbReference type="Gene3D" id="3.30.9.40">
    <property type="match status" value="1"/>
</dbReference>
<comment type="caution">
    <text evidence="5">The sequence shown here is derived from an EMBL/GenBank/DDBJ whole genome shotgun (WGS) entry which is preliminary data.</text>
</comment>
<evidence type="ECO:0000256" key="2">
    <source>
        <dbReference type="ARBA" id="ARBA00023002"/>
    </source>
</evidence>
<accession>A0ABV0GQ53</accession>
<dbReference type="SMART" id="SM00903">
    <property type="entry name" value="Flavin_Reduct"/>
    <property type="match status" value="1"/>
</dbReference>
<dbReference type="InterPro" id="IPR002563">
    <property type="entry name" value="Flavin_Rdtase-like_dom"/>
</dbReference>
<dbReference type="InterPro" id="IPR036188">
    <property type="entry name" value="FAD/NAD-bd_sf"/>
</dbReference>
<feature type="region of interest" description="Disordered" evidence="3">
    <location>
        <begin position="184"/>
        <end position="204"/>
    </location>
</feature>
<organism evidence="5 6">
    <name type="scientific">Paenarthrobacter nicotinovorans</name>
    <name type="common">Arthrobacter nicotinovorans</name>
    <dbReference type="NCBI Taxonomy" id="29320"/>
    <lineage>
        <taxon>Bacteria</taxon>
        <taxon>Bacillati</taxon>
        <taxon>Actinomycetota</taxon>
        <taxon>Actinomycetes</taxon>
        <taxon>Micrococcales</taxon>
        <taxon>Micrococcaceae</taxon>
        <taxon>Paenarthrobacter</taxon>
    </lineage>
</organism>
<sequence>MRKIAIIGAGESGAQLALGLQRDGYAVTLLSDRSAAQIRTGKVMSSQCMFSTALDAEAQLGTSLNGFYDSGSVPEITSIRLRVDADEPIEWEAPLDGPARSIDQRIKSALWIETFVAAGGDFRIEKVTPRMLEELARDYELVIVSTGKGEIGQIFPRDKAKSPFDRPQRVLALNYVTADAGVPVAGNESPDSVPNSTSNSTSNSADAIRMSMAPGVGEFFTFPGLTVSGPCRMMVFEGVVGGPMDRWSGIETPQEQLDRSLEILREHFPHEADNFATAELTDSGATLLGRITPTVRSAVGELGNGKLVFGLGDAVVLNDPLTGQGSNNATLAAKYYLDAIIRRGQQPFDRNWMERTFDEFWRGWGQWAVEWTNDLLKPRRDHQKTLLSEAAEHPALAAGIAAGFDDPRTSYPWWFDPTAAADFMQARKEEDTAVFDVRDFRGALGQFATGVTVVTTVAADGRKVGMTANSFTSVSMEPPLVLWCPGKRSPSLGDFENATHFAINILASDQHVLSRQFATPATDKFAGAGTTEGIAGVPLLDGAVATFQCRTVSRYDAGDHVIYVGEVEKYDYDGGAPLVFHAGKYHATASHPDF</sequence>
<proteinExistence type="inferred from homology"/>
<dbReference type="Proteomes" id="UP001448614">
    <property type="component" value="Unassembled WGS sequence"/>
</dbReference>
<dbReference type="EMBL" id="JBBMFV010000004">
    <property type="protein sequence ID" value="MEO3940701.1"/>
    <property type="molecule type" value="Genomic_DNA"/>
</dbReference>
<dbReference type="PANTHER" id="PTHR30466">
    <property type="entry name" value="FLAVIN REDUCTASE"/>
    <property type="match status" value="1"/>
</dbReference>
<keyword evidence="2" id="KW-0560">Oxidoreductase</keyword>
<dbReference type="Gene3D" id="2.30.110.10">
    <property type="entry name" value="Electron Transport, Fmn-binding Protein, Chain A"/>
    <property type="match status" value="1"/>
</dbReference>
<dbReference type="SUPFAM" id="SSF51905">
    <property type="entry name" value="FAD/NAD(P)-binding domain"/>
    <property type="match status" value="1"/>
</dbReference>
<dbReference type="Pfam" id="PF01613">
    <property type="entry name" value="Flavin_Reduct"/>
    <property type="match status" value="1"/>
</dbReference>
<dbReference type="InterPro" id="IPR012349">
    <property type="entry name" value="Split_barrel_FMN-bd"/>
</dbReference>
<dbReference type="Gene3D" id="3.50.50.60">
    <property type="entry name" value="FAD/NAD(P)-binding domain"/>
    <property type="match status" value="2"/>
</dbReference>
<evidence type="ECO:0000256" key="3">
    <source>
        <dbReference type="SAM" id="MobiDB-lite"/>
    </source>
</evidence>
<evidence type="ECO:0000313" key="5">
    <source>
        <dbReference type="EMBL" id="MEO3940701.1"/>
    </source>
</evidence>
<dbReference type="SUPFAM" id="SSF50475">
    <property type="entry name" value="FMN-binding split barrel"/>
    <property type="match status" value="1"/>
</dbReference>
<dbReference type="Pfam" id="PF17885">
    <property type="entry name" value="Smoa_sbd"/>
    <property type="match status" value="2"/>
</dbReference>
<evidence type="ECO:0000313" key="6">
    <source>
        <dbReference type="Proteomes" id="UP001448614"/>
    </source>
</evidence>
<dbReference type="InterPro" id="IPR050268">
    <property type="entry name" value="NADH-dep_flavin_reductase"/>
</dbReference>
<evidence type="ECO:0000256" key="1">
    <source>
        <dbReference type="ARBA" id="ARBA00008898"/>
    </source>
</evidence>
<dbReference type="InterPro" id="IPR041654">
    <property type="entry name" value="StyA_sbd"/>
</dbReference>
<feature type="compositionally biased region" description="Low complexity" evidence="3">
    <location>
        <begin position="189"/>
        <end position="204"/>
    </location>
</feature>
<name>A0ABV0GQ53_PAENI</name>
<dbReference type="RefSeq" id="WP_223944387.1">
    <property type="nucleotide sequence ID" value="NZ_JBBMFV010000004.1"/>
</dbReference>
<dbReference type="PANTHER" id="PTHR30466:SF11">
    <property type="entry name" value="FLAVIN-DEPENDENT MONOOXYGENASE, REDUCTASE SUBUNIT HSAB"/>
    <property type="match status" value="1"/>
</dbReference>
<evidence type="ECO:0000259" key="4">
    <source>
        <dbReference type="SMART" id="SM00903"/>
    </source>
</evidence>
<keyword evidence="6" id="KW-1185">Reference proteome</keyword>
<feature type="domain" description="Flavin reductase like" evidence="4">
    <location>
        <begin position="444"/>
        <end position="587"/>
    </location>
</feature>
<protein>
    <submittedName>
        <fullName evidence="5">Flavin reductase</fullName>
    </submittedName>
</protein>
<reference evidence="5 6" key="1">
    <citation type="journal article" date="2024" name="Appl. Microbiol. Biotechnol.">
        <title>Biosynthetic gene clusters with biotechnological applications in novel Antarctic isolates from Actinomycetota.</title>
        <authorList>
            <person name="Bruna P."/>
            <person name="Nunez-Montero K."/>
            <person name="Contreras M.J."/>
            <person name="Leal K."/>
            <person name="Garcia M."/>
            <person name="Abanto M."/>
            <person name="Barrientos L."/>
        </authorList>
    </citation>
    <scope>NUCLEOTIDE SEQUENCE [LARGE SCALE GENOMIC DNA]</scope>
    <source>
        <strain evidence="5 6">Se16.17</strain>
    </source>
</reference>
<gene>
    <name evidence="5" type="ORF">V3C41_06415</name>
</gene>